<dbReference type="Pfam" id="PF07332">
    <property type="entry name" value="Phage_holin_3_6"/>
    <property type="match status" value="1"/>
</dbReference>
<organism evidence="3 4">
    <name type="scientific">Natronospirillum operosum</name>
    <dbReference type="NCBI Taxonomy" id="2759953"/>
    <lineage>
        <taxon>Bacteria</taxon>
        <taxon>Pseudomonadati</taxon>
        <taxon>Pseudomonadota</taxon>
        <taxon>Gammaproteobacteria</taxon>
        <taxon>Oceanospirillales</taxon>
        <taxon>Natronospirillaceae</taxon>
        <taxon>Natronospirillum</taxon>
    </lineage>
</organism>
<feature type="region of interest" description="Disordered" evidence="1">
    <location>
        <begin position="1"/>
        <end position="22"/>
    </location>
</feature>
<gene>
    <name evidence="3" type="ORF">E4656_11925</name>
</gene>
<evidence type="ECO:0000313" key="4">
    <source>
        <dbReference type="Proteomes" id="UP000297475"/>
    </source>
</evidence>
<comment type="caution">
    <text evidence="3">The sequence shown here is derived from an EMBL/GenBank/DDBJ whole genome shotgun (WGS) entry which is preliminary data.</text>
</comment>
<keyword evidence="2" id="KW-1133">Transmembrane helix</keyword>
<evidence type="ECO:0000313" key="3">
    <source>
        <dbReference type="EMBL" id="TGG92828.1"/>
    </source>
</evidence>
<feature type="transmembrane region" description="Helical" evidence="2">
    <location>
        <begin position="92"/>
        <end position="113"/>
    </location>
</feature>
<reference evidence="3 4" key="1">
    <citation type="submission" date="2019-04" db="EMBL/GenBank/DDBJ databases">
        <title>Natronospirillum operosus gen. nov., sp. nov., a haloalkaliphilic satellite isolated from decaying biomass of laboratory culture of cyanobacterium Geitlerinema sp. and proposal of Natronospirillaceae fam. nov. and Saccharospirillaceae fam. nov.</title>
        <authorList>
            <person name="Kevbrin V."/>
            <person name="Boltyanskaya Y."/>
            <person name="Koziaeva V."/>
            <person name="Grouzdev D.S."/>
            <person name="Park M."/>
            <person name="Cho J."/>
        </authorList>
    </citation>
    <scope>NUCLEOTIDE SEQUENCE [LARGE SCALE GENOMIC DNA]</scope>
    <source>
        <strain evidence="3 4">G-116</strain>
    </source>
</reference>
<dbReference type="EMBL" id="SRMF01000004">
    <property type="protein sequence ID" value="TGG92828.1"/>
    <property type="molecule type" value="Genomic_DNA"/>
</dbReference>
<proteinExistence type="predicted"/>
<dbReference type="InterPro" id="IPR009937">
    <property type="entry name" value="Phage_holin_3_6"/>
</dbReference>
<accession>A0A4Z0WEV9</accession>
<keyword evidence="2" id="KW-0472">Membrane</keyword>
<dbReference type="AlphaFoldDB" id="A0A4Z0WEV9"/>
<evidence type="ECO:0000256" key="1">
    <source>
        <dbReference type="SAM" id="MobiDB-lite"/>
    </source>
</evidence>
<name>A0A4Z0WEV9_9GAMM</name>
<keyword evidence="2" id="KW-0812">Transmembrane</keyword>
<feature type="compositionally biased region" description="Polar residues" evidence="1">
    <location>
        <begin position="1"/>
        <end position="19"/>
    </location>
</feature>
<feature type="transmembrane region" description="Helical" evidence="2">
    <location>
        <begin position="59"/>
        <end position="86"/>
    </location>
</feature>
<dbReference type="Proteomes" id="UP000297475">
    <property type="component" value="Unassembled WGS sequence"/>
</dbReference>
<evidence type="ECO:0000256" key="2">
    <source>
        <dbReference type="SAM" id="Phobius"/>
    </source>
</evidence>
<evidence type="ECO:0008006" key="5">
    <source>
        <dbReference type="Google" id="ProtNLM"/>
    </source>
</evidence>
<keyword evidence="4" id="KW-1185">Reference proteome</keyword>
<sequence length="143" mass="15318">MNTSDEASGAAGTQSSPSSRPLEASMNRLVHEFRELAQDHLQLATLEARLSVITLLRMAVVSMATALVLASAWGALVGAAALWLIGMGLAPVWAMLLLAGANLLLAVLGWLWIRRMSRWLGWPATQRALKTSDSPDKGKRGAE</sequence>
<protein>
    <recommendedName>
        <fullName evidence="5">Phage holin family protein</fullName>
    </recommendedName>
</protein>